<evidence type="ECO:0000256" key="1">
    <source>
        <dbReference type="SAM" id="Phobius"/>
    </source>
</evidence>
<feature type="transmembrane region" description="Helical" evidence="1">
    <location>
        <begin position="66"/>
        <end position="84"/>
    </location>
</feature>
<dbReference type="Proteomes" id="UP001595456">
    <property type="component" value="Unassembled WGS sequence"/>
</dbReference>
<protein>
    <recommendedName>
        <fullName evidence="4">DUF3784 domain-containing protein</fullName>
    </recommendedName>
</protein>
<proteinExistence type="predicted"/>
<dbReference type="EMBL" id="JBHRST010000002">
    <property type="protein sequence ID" value="MFC3096553.1"/>
    <property type="molecule type" value="Genomic_DNA"/>
</dbReference>
<name>A0ABV7E3R0_9SPHN</name>
<reference evidence="3" key="1">
    <citation type="journal article" date="2019" name="Int. J. Syst. Evol. Microbiol.">
        <title>The Global Catalogue of Microorganisms (GCM) 10K type strain sequencing project: providing services to taxonomists for standard genome sequencing and annotation.</title>
        <authorList>
            <consortium name="The Broad Institute Genomics Platform"/>
            <consortium name="The Broad Institute Genome Sequencing Center for Infectious Disease"/>
            <person name="Wu L."/>
            <person name="Ma J."/>
        </authorList>
    </citation>
    <scope>NUCLEOTIDE SEQUENCE [LARGE SCALE GENOMIC DNA]</scope>
    <source>
        <strain evidence="3">KCTC 52607</strain>
    </source>
</reference>
<accession>A0ABV7E3R0</accession>
<keyword evidence="3" id="KW-1185">Reference proteome</keyword>
<evidence type="ECO:0008006" key="4">
    <source>
        <dbReference type="Google" id="ProtNLM"/>
    </source>
</evidence>
<keyword evidence="1" id="KW-0472">Membrane</keyword>
<keyword evidence="1" id="KW-0812">Transmembrane</keyword>
<sequence>MAVAIVFLLGIANFALHRAVLDSDHPAVRAFTGGRGTAGRGRVTLLLEFAVLVVAMAATWRSGAWAFAYALYTACNAGSAWAILTRRM</sequence>
<dbReference type="RefSeq" id="WP_336925612.1">
    <property type="nucleotide sequence ID" value="NZ_JBANRO010000004.1"/>
</dbReference>
<feature type="transmembrane region" description="Helical" evidence="1">
    <location>
        <begin position="43"/>
        <end position="60"/>
    </location>
</feature>
<evidence type="ECO:0000313" key="3">
    <source>
        <dbReference type="Proteomes" id="UP001595456"/>
    </source>
</evidence>
<gene>
    <name evidence="2" type="ORF">ACFODU_01900</name>
</gene>
<evidence type="ECO:0000313" key="2">
    <source>
        <dbReference type="EMBL" id="MFC3096553.1"/>
    </source>
</evidence>
<keyword evidence="1" id="KW-1133">Transmembrane helix</keyword>
<organism evidence="2 3">
    <name type="scientific">Alteraurantiacibacter palmitatis</name>
    <dbReference type="NCBI Taxonomy" id="2054628"/>
    <lineage>
        <taxon>Bacteria</taxon>
        <taxon>Pseudomonadati</taxon>
        <taxon>Pseudomonadota</taxon>
        <taxon>Alphaproteobacteria</taxon>
        <taxon>Sphingomonadales</taxon>
        <taxon>Erythrobacteraceae</taxon>
        <taxon>Alteraurantiacibacter</taxon>
    </lineage>
</organism>
<comment type="caution">
    <text evidence="2">The sequence shown here is derived from an EMBL/GenBank/DDBJ whole genome shotgun (WGS) entry which is preliminary data.</text>
</comment>